<accession>A0A9P5VQ84</accession>
<feature type="region of interest" description="Disordered" evidence="1">
    <location>
        <begin position="482"/>
        <end position="501"/>
    </location>
</feature>
<organism evidence="2 3">
    <name type="scientific">Podila minutissima</name>
    <dbReference type="NCBI Taxonomy" id="64525"/>
    <lineage>
        <taxon>Eukaryota</taxon>
        <taxon>Fungi</taxon>
        <taxon>Fungi incertae sedis</taxon>
        <taxon>Mucoromycota</taxon>
        <taxon>Mortierellomycotina</taxon>
        <taxon>Mortierellomycetes</taxon>
        <taxon>Mortierellales</taxon>
        <taxon>Mortierellaceae</taxon>
        <taxon>Podila</taxon>
    </lineage>
</organism>
<evidence type="ECO:0000313" key="2">
    <source>
        <dbReference type="EMBL" id="KAF9336534.1"/>
    </source>
</evidence>
<feature type="compositionally biased region" description="Basic and acidic residues" evidence="1">
    <location>
        <begin position="151"/>
        <end position="164"/>
    </location>
</feature>
<name>A0A9P5VQ84_9FUNG</name>
<gene>
    <name evidence="2" type="ORF">BG006_008335</name>
</gene>
<sequence length="1117" mass="124830">MLPPSPHEPPNVIAHFLYTEYPPWLSLHMLLKRHKAFFTTKVLEELLSPLEPTSPLPPLQDSPQSQGRRGPWKARLSRYLVQRLHLGYYGSRQDLSENTVRYLTARARLEFGYFVIWGRAFWNVSQEDVQDSGRSQLDRESDKRQGRKALRAGEGDVLVKEEGHGGSNNNNNYNYNNSGWTMRNYGASEDTTTATTTTSSRAESAAEEKQRIAQENHLCEEREERLLLLEAARFSARRPGCWKVQEQELADSTFDTGFSFRRVAAARHWRQVALTYFADPEDPEIQGKEASDRYPPSPFLTRLGDDRWMEKIQSLAITIIPLKSPTSTTITTARPMGKASEQENLAKVLDDCRLFQIASGIFDGQATSGRDKSSKQVDEPLTLSTDVLEALIVDFGYMPLPEDDFDRRRHHKGGNRVYLGRGKRFPDDELHCARQKLKHGTIWRYYEIQRLEVMTAYLMYKAPEVLDIMFDRGFQFTIRPRASEHPETEYPDQDLDSKKSSSTLGISPALLLQCCLPRCYSMLRNIQNAPSNGQDTMAPSLVVSKIKRELMGVHGKPKRITFKREDFVEALGGLPCPTLVEFKGNLSILMDLGMEISVVQDRLVELIQISGGVTAGDVEKSALSALLSALTVDWTVGKSCSCAKASSSAGSPFLGLKNSPHPHPLAYSVSSNSGTCGQGSCLTCSGPLSVSPTDLVNRTIQENFELDMDLTDIRDVSWRLMFEETVQNLRLQKWIVNPRVSDWILETFEPIQSSFRTCFDHVVLEALLKISDWNQSQIKRLQVWTQRQEDDVKIKSSKQSKLWKDIKEGLVVERGKNPFGSKRGRKSNHYGGGKHRHNDYYYNNHNNVHSSEDTVMLDIEWTTGQQVSHATQSILASMPRGSDMMRVSDDGHLMLDNGCLDHELLLYDTRPLEEGANGESPEGGSLDSNARVSEYLNRGAVVQEKHLVWLALGLVTESFHGHAAAISKWTRTTGNRASLSPKQSVAKVDTIPVRMACSPEAYQLVWMLVSSFVRQSLNNGDVSPSAINSALSTAASEVSTTLAINSGSLGGDGSFLSITATDTTSPPTSPMPVSQSGCAARMKALQTTVQQRVGHEEARLFVEILSEIEDAVEELLA</sequence>
<protein>
    <submittedName>
        <fullName evidence="2">Uncharacterized protein</fullName>
    </submittedName>
</protein>
<dbReference type="Proteomes" id="UP000696485">
    <property type="component" value="Unassembled WGS sequence"/>
</dbReference>
<evidence type="ECO:0000313" key="3">
    <source>
        <dbReference type="Proteomes" id="UP000696485"/>
    </source>
</evidence>
<reference evidence="2" key="1">
    <citation type="journal article" date="2020" name="Fungal Divers.">
        <title>Resolving the Mortierellaceae phylogeny through synthesis of multi-gene phylogenetics and phylogenomics.</title>
        <authorList>
            <person name="Vandepol N."/>
            <person name="Liber J."/>
            <person name="Desiro A."/>
            <person name="Na H."/>
            <person name="Kennedy M."/>
            <person name="Barry K."/>
            <person name="Grigoriev I.V."/>
            <person name="Miller A.N."/>
            <person name="O'Donnell K."/>
            <person name="Stajich J.E."/>
            <person name="Bonito G."/>
        </authorList>
    </citation>
    <scope>NUCLEOTIDE SEQUENCE</scope>
    <source>
        <strain evidence="2">NVP1</strain>
    </source>
</reference>
<dbReference type="EMBL" id="JAAAUY010000056">
    <property type="protein sequence ID" value="KAF9336534.1"/>
    <property type="molecule type" value="Genomic_DNA"/>
</dbReference>
<proteinExistence type="predicted"/>
<comment type="caution">
    <text evidence="2">The sequence shown here is derived from an EMBL/GenBank/DDBJ whole genome shotgun (WGS) entry which is preliminary data.</text>
</comment>
<feature type="region of interest" description="Disordered" evidence="1">
    <location>
        <begin position="131"/>
        <end position="172"/>
    </location>
</feature>
<dbReference type="AlphaFoldDB" id="A0A9P5VQ84"/>
<keyword evidence="3" id="KW-1185">Reference proteome</keyword>
<evidence type="ECO:0000256" key="1">
    <source>
        <dbReference type="SAM" id="MobiDB-lite"/>
    </source>
</evidence>